<protein>
    <submittedName>
        <fullName evidence="2">Uncharacterized protein</fullName>
    </submittedName>
</protein>
<dbReference type="HOGENOM" id="CLU_1079524_0_0_1"/>
<organism evidence="2 3">
    <name type="scientific">Phaeodactylum tricornutum (strain CCAP 1055/1)</name>
    <dbReference type="NCBI Taxonomy" id="556484"/>
    <lineage>
        <taxon>Eukaryota</taxon>
        <taxon>Sar</taxon>
        <taxon>Stramenopiles</taxon>
        <taxon>Ochrophyta</taxon>
        <taxon>Bacillariophyta</taxon>
        <taxon>Bacillariophyceae</taxon>
        <taxon>Bacillariophycidae</taxon>
        <taxon>Naviculales</taxon>
        <taxon>Phaeodactylaceae</taxon>
        <taxon>Phaeodactylum</taxon>
    </lineage>
</organism>
<dbReference type="RefSeq" id="XP_002181986.1">
    <property type="nucleotide sequence ID" value="XM_002181950.1"/>
</dbReference>
<keyword evidence="1" id="KW-1133">Transmembrane helix</keyword>
<dbReference type="PANTHER" id="PTHR36018">
    <property type="entry name" value="OS09G0481800 PROTEIN"/>
    <property type="match status" value="1"/>
</dbReference>
<accession>B7G400</accession>
<keyword evidence="1" id="KW-0472">Membrane</keyword>
<gene>
    <name evidence="2" type="ORF">PHATRDRAFT_37769</name>
</gene>
<dbReference type="OrthoDB" id="446939at2759"/>
<dbReference type="InParanoid" id="B7G400"/>
<dbReference type="AlphaFoldDB" id="B7G400"/>
<dbReference type="KEGG" id="pti:PHATRDRAFT_37769"/>
<evidence type="ECO:0000313" key="3">
    <source>
        <dbReference type="Proteomes" id="UP000000759"/>
    </source>
</evidence>
<proteinExistence type="predicted"/>
<reference evidence="2 3" key="1">
    <citation type="journal article" date="2008" name="Nature">
        <title>The Phaeodactylum genome reveals the evolutionary history of diatom genomes.</title>
        <authorList>
            <person name="Bowler C."/>
            <person name="Allen A.E."/>
            <person name="Badger J.H."/>
            <person name="Grimwood J."/>
            <person name="Jabbari K."/>
            <person name="Kuo A."/>
            <person name="Maheswari U."/>
            <person name="Martens C."/>
            <person name="Maumus F."/>
            <person name="Otillar R.P."/>
            <person name="Rayko E."/>
            <person name="Salamov A."/>
            <person name="Vandepoele K."/>
            <person name="Beszteri B."/>
            <person name="Gruber A."/>
            <person name="Heijde M."/>
            <person name="Katinka M."/>
            <person name="Mock T."/>
            <person name="Valentin K."/>
            <person name="Verret F."/>
            <person name="Berges J.A."/>
            <person name="Brownlee C."/>
            <person name="Cadoret J.P."/>
            <person name="Chiovitti A."/>
            <person name="Choi C.J."/>
            <person name="Coesel S."/>
            <person name="De Martino A."/>
            <person name="Detter J.C."/>
            <person name="Durkin C."/>
            <person name="Falciatore A."/>
            <person name="Fournet J."/>
            <person name="Haruta M."/>
            <person name="Huysman M.J."/>
            <person name="Jenkins B.D."/>
            <person name="Jiroutova K."/>
            <person name="Jorgensen R.E."/>
            <person name="Joubert Y."/>
            <person name="Kaplan A."/>
            <person name="Kroger N."/>
            <person name="Kroth P.G."/>
            <person name="La Roche J."/>
            <person name="Lindquist E."/>
            <person name="Lommer M."/>
            <person name="Martin-Jezequel V."/>
            <person name="Lopez P.J."/>
            <person name="Lucas S."/>
            <person name="Mangogna M."/>
            <person name="McGinnis K."/>
            <person name="Medlin L.K."/>
            <person name="Montsant A."/>
            <person name="Oudot-Le Secq M.P."/>
            <person name="Napoli C."/>
            <person name="Obornik M."/>
            <person name="Parker M.S."/>
            <person name="Petit J.L."/>
            <person name="Porcel B.M."/>
            <person name="Poulsen N."/>
            <person name="Robison M."/>
            <person name="Rychlewski L."/>
            <person name="Rynearson T.A."/>
            <person name="Schmutz J."/>
            <person name="Shapiro H."/>
            <person name="Siaut M."/>
            <person name="Stanley M."/>
            <person name="Sussman M.R."/>
            <person name="Taylor A.R."/>
            <person name="Vardi A."/>
            <person name="von Dassow P."/>
            <person name="Vyverman W."/>
            <person name="Willis A."/>
            <person name="Wyrwicz L.S."/>
            <person name="Rokhsar D.S."/>
            <person name="Weissenbach J."/>
            <person name="Armbrust E.V."/>
            <person name="Green B.R."/>
            <person name="Van de Peer Y."/>
            <person name="Grigoriev I.V."/>
        </authorList>
    </citation>
    <scope>NUCLEOTIDE SEQUENCE [LARGE SCALE GENOMIC DNA]</scope>
    <source>
        <strain evidence="2 3">CCAP 1055/1</strain>
    </source>
</reference>
<dbReference type="PANTHER" id="PTHR36018:SF1">
    <property type="entry name" value="OS09G0481800 PROTEIN"/>
    <property type="match status" value="1"/>
</dbReference>
<reference evidence="3" key="2">
    <citation type="submission" date="2008-08" db="EMBL/GenBank/DDBJ databases">
        <authorList>
            <consortium name="Diatom Consortium"/>
            <person name="Grigoriev I."/>
            <person name="Grimwood J."/>
            <person name="Kuo A."/>
            <person name="Otillar R.P."/>
            <person name="Salamov A."/>
            <person name="Detter J.C."/>
            <person name="Lindquist E."/>
            <person name="Shapiro H."/>
            <person name="Lucas S."/>
            <person name="Glavina del Rio T."/>
            <person name="Pitluck S."/>
            <person name="Rokhsar D."/>
            <person name="Bowler C."/>
        </authorList>
    </citation>
    <scope>GENOME REANNOTATION</scope>
    <source>
        <strain evidence="3">CCAP 1055/1</strain>
    </source>
</reference>
<evidence type="ECO:0000256" key="1">
    <source>
        <dbReference type="SAM" id="Phobius"/>
    </source>
</evidence>
<keyword evidence="3" id="KW-1185">Reference proteome</keyword>
<dbReference type="Proteomes" id="UP000000759">
    <property type="component" value="Chromosome 14"/>
</dbReference>
<evidence type="ECO:0000313" key="2">
    <source>
        <dbReference type="EMBL" id="EEC46526.1"/>
    </source>
</evidence>
<dbReference type="EMBL" id="CM000616">
    <property type="protein sequence ID" value="EEC46526.1"/>
    <property type="molecule type" value="Genomic_DNA"/>
</dbReference>
<name>B7G400_PHATC</name>
<keyword evidence="1" id="KW-0812">Transmembrane</keyword>
<dbReference type="GeneID" id="7202772"/>
<feature type="transmembrane region" description="Helical" evidence="1">
    <location>
        <begin position="28"/>
        <end position="47"/>
    </location>
</feature>
<dbReference type="PaxDb" id="2850-Phatr37769"/>
<sequence>MSETALGNPEPLPCSVQTKQAEGDGLPWAFLLLGAVPFTLVNSFVAVHHPQSLLARIGCSDSANFVCVNPHRNHFGASALPFTLPTTISSTVLRYNAYDDWRSDAVVPTVTLTEENIQECLETLVQSNYGQTMFGCHERPASVGITGRVELVELQGPEVVLRLEGSFWHRRETVLGRAAVWLNACMPELIQVRVDDLEELEDFEDVRDEFTGELLAVRDKRAPDFNGDRQTMEYQGIDPDVRGPFPPGVGGAFTINPA</sequence>
<dbReference type="eggNOG" id="ENOG502S4SG">
    <property type="taxonomic scope" value="Eukaryota"/>
</dbReference>